<sequence>MKVKQIFTCLLAIELPILAVAKFQGIVIEDDEKKFSLNLDGDLTIALSDSFGRVVDDGASAKNDSTQKGIRGTKKSKKEKKEEKKQEKKKQIEIKDGKNAKKKR</sequence>
<name>A0A448ZMN4_9STRA</name>
<proteinExistence type="predicted"/>
<feature type="signal peptide" evidence="2">
    <location>
        <begin position="1"/>
        <end position="21"/>
    </location>
</feature>
<dbReference type="EMBL" id="CAACVS010000532">
    <property type="protein sequence ID" value="VEU43300.1"/>
    <property type="molecule type" value="Genomic_DNA"/>
</dbReference>
<evidence type="ECO:0000256" key="1">
    <source>
        <dbReference type="SAM" id="MobiDB-lite"/>
    </source>
</evidence>
<feature type="compositionally biased region" description="Basic and acidic residues" evidence="1">
    <location>
        <begin position="79"/>
        <end position="104"/>
    </location>
</feature>
<dbReference type="AlphaFoldDB" id="A0A448ZMN4"/>
<evidence type="ECO:0000313" key="3">
    <source>
        <dbReference type="EMBL" id="VEU43300.1"/>
    </source>
</evidence>
<keyword evidence="4" id="KW-1185">Reference proteome</keyword>
<evidence type="ECO:0000256" key="2">
    <source>
        <dbReference type="SAM" id="SignalP"/>
    </source>
</evidence>
<accession>A0A448ZMN4</accession>
<dbReference type="Proteomes" id="UP000291116">
    <property type="component" value="Unassembled WGS sequence"/>
</dbReference>
<feature type="region of interest" description="Disordered" evidence="1">
    <location>
        <begin position="57"/>
        <end position="104"/>
    </location>
</feature>
<keyword evidence="2" id="KW-0732">Signal</keyword>
<feature type="chain" id="PRO_5019270475" evidence="2">
    <location>
        <begin position="22"/>
        <end position="104"/>
    </location>
</feature>
<organism evidence="3 4">
    <name type="scientific">Pseudo-nitzschia multistriata</name>
    <dbReference type="NCBI Taxonomy" id="183589"/>
    <lineage>
        <taxon>Eukaryota</taxon>
        <taxon>Sar</taxon>
        <taxon>Stramenopiles</taxon>
        <taxon>Ochrophyta</taxon>
        <taxon>Bacillariophyta</taxon>
        <taxon>Bacillariophyceae</taxon>
        <taxon>Bacillariophycidae</taxon>
        <taxon>Bacillariales</taxon>
        <taxon>Bacillariaceae</taxon>
        <taxon>Pseudo-nitzschia</taxon>
    </lineage>
</organism>
<evidence type="ECO:0000313" key="4">
    <source>
        <dbReference type="Proteomes" id="UP000291116"/>
    </source>
</evidence>
<protein>
    <submittedName>
        <fullName evidence="3">Uncharacterized protein</fullName>
    </submittedName>
</protein>
<gene>
    <name evidence="3" type="ORF">PSNMU_V1.4_AUG-EV-PASAV3_0102110</name>
</gene>
<reference evidence="3 4" key="1">
    <citation type="submission" date="2019-01" db="EMBL/GenBank/DDBJ databases">
        <authorList>
            <person name="Ferrante I. M."/>
        </authorList>
    </citation>
    <scope>NUCLEOTIDE SEQUENCE [LARGE SCALE GENOMIC DNA]</scope>
    <source>
        <strain evidence="3 4">B856</strain>
    </source>
</reference>